<evidence type="ECO:0000256" key="3">
    <source>
        <dbReference type="SAM" id="Phobius"/>
    </source>
</evidence>
<keyword evidence="3" id="KW-1133">Transmembrane helix</keyword>
<comment type="subcellular location">
    <subcellularLocation>
        <location evidence="1">Cell envelope</location>
    </subcellularLocation>
</comment>
<dbReference type="InterPro" id="IPR050465">
    <property type="entry name" value="UPF0194_transport"/>
</dbReference>
<dbReference type="Gene3D" id="2.40.50.100">
    <property type="match status" value="1"/>
</dbReference>
<keyword evidence="2" id="KW-0175">Coiled coil</keyword>
<name>A0A1F5S7J7_9BACT</name>
<keyword evidence="3" id="KW-0812">Transmembrane</keyword>
<comment type="caution">
    <text evidence="4">The sequence shown here is derived from an EMBL/GenBank/DDBJ whole genome shotgun (WGS) entry which is preliminary data.</text>
</comment>
<dbReference type="GO" id="GO:0030313">
    <property type="term" value="C:cell envelope"/>
    <property type="evidence" value="ECO:0007669"/>
    <property type="project" value="UniProtKB-SubCell"/>
</dbReference>
<reference evidence="4 5" key="1">
    <citation type="journal article" date="2016" name="Nat. Commun.">
        <title>Thousands of microbial genomes shed light on interconnected biogeochemical processes in an aquifer system.</title>
        <authorList>
            <person name="Anantharaman K."/>
            <person name="Brown C.T."/>
            <person name="Hug L.A."/>
            <person name="Sharon I."/>
            <person name="Castelle C.J."/>
            <person name="Probst A.J."/>
            <person name="Thomas B.C."/>
            <person name="Singh A."/>
            <person name="Wilkins M.J."/>
            <person name="Karaoz U."/>
            <person name="Brodie E.L."/>
            <person name="Williams K.H."/>
            <person name="Hubbard S.S."/>
            <person name="Banfield J.F."/>
        </authorList>
    </citation>
    <scope>NUCLEOTIDE SEQUENCE [LARGE SCALE GENOMIC DNA]</scope>
</reference>
<evidence type="ECO:0000256" key="2">
    <source>
        <dbReference type="ARBA" id="ARBA00023054"/>
    </source>
</evidence>
<evidence type="ECO:0000313" key="5">
    <source>
        <dbReference type="Proteomes" id="UP000176877"/>
    </source>
</evidence>
<gene>
    <name evidence="4" type="ORF">A3D45_00325</name>
</gene>
<evidence type="ECO:0000256" key="1">
    <source>
        <dbReference type="ARBA" id="ARBA00004196"/>
    </source>
</evidence>
<dbReference type="AlphaFoldDB" id="A0A1F5S7J7"/>
<feature type="transmembrane region" description="Helical" evidence="3">
    <location>
        <begin position="7"/>
        <end position="26"/>
    </location>
</feature>
<dbReference type="EMBL" id="MFFT01000047">
    <property type="protein sequence ID" value="OGF22512.1"/>
    <property type="molecule type" value="Genomic_DNA"/>
</dbReference>
<protein>
    <submittedName>
        <fullName evidence="4">Uncharacterized protein</fullName>
    </submittedName>
</protein>
<dbReference type="Proteomes" id="UP000176877">
    <property type="component" value="Unassembled WGS sequence"/>
</dbReference>
<feature type="non-terminal residue" evidence="4">
    <location>
        <position position="364"/>
    </location>
</feature>
<keyword evidence="3" id="KW-0472">Membrane</keyword>
<dbReference type="SUPFAM" id="SSF111369">
    <property type="entry name" value="HlyD-like secretion proteins"/>
    <property type="match status" value="1"/>
</dbReference>
<proteinExistence type="predicted"/>
<sequence length="364" mass="39190">MKIFKNKFFILGFILLIAAIALYLIFSKKPVIEYTAAKVYRGSLTQTVSETGTVKSNNEVDLNFSASGKIANILVKIGDEVKKDQIMAELDNSDLFLKAKEAQANLRVAEANLAKLVVGATGAELAVSQASVNQAKTAHDSALKELVKTQNTVQEDIRQAEKNLNDLYLTSGATITSEQRTLQNYKAVSLTIMSTKISVAGNALDNIQTILTDDDAKNYLSVSNISLLEIAKNNYNQALPGLALAQTSLTAAESSQTNENITKALTEALSALNKTFNALKDCYSMLEFSIVGSSFTQTELNTYKTNISAQQTAVSTGLTAVQTAQHNFNDSINDLNNAILAAKNDLATAQVTGEQQNTTAQAKI</sequence>
<accession>A0A1F5S7J7</accession>
<organism evidence="4 5">
    <name type="scientific">Candidatus Falkowbacteria bacterium RIFCSPHIGHO2_02_FULL_42_9</name>
    <dbReference type="NCBI Taxonomy" id="1797986"/>
    <lineage>
        <taxon>Bacteria</taxon>
        <taxon>Candidatus Falkowiibacteriota</taxon>
    </lineage>
</organism>
<dbReference type="PANTHER" id="PTHR32347">
    <property type="entry name" value="EFFLUX SYSTEM COMPONENT YKNX-RELATED"/>
    <property type="match status" value="1"/>
</dbReference>
<evidence type="ECO:0000313" key="4">
    <source>
        <dbReference type="EMBL" id="OGF22512.1"/>
    </source>
</evidence>